<dbReference type="GO" id="GO:0016987">
    <property type="term" value="F:sigma factor activity"/>
    <property type="evidence" value="ECO:0007669"/>
    <property type="project" value="UniProtKB-KW"/>
</dbReference>
<dbReference type="STRING" id="1261.HMPREF3195_00595"/>
<feature type="domain" description="RNA polymerase sigma-70" evidence="5">
    <location>
        <begin position="104"/>
        <end position="117"/>
    </location>
</feature>
<name>A0A135YWM8_9FIRM</name>
<dbReference type="AlphaFoldDB" id="A0A135YWM8"/>
<dbReference type="PANTHER" id="PTHR30385">
    <property type="entry name" value="SIGMA FACTOR F FLAGELLAR"/>
    <property type="match status" value="1"/>
</dbReference>
<dbReference type="Gene3D" id="1.20.140.160">
    <property type="match status" value="1"/>
</dbReference>
<dbReference type="InterPro" id="IPR013324">
    <property type="entry name" value="RNA_pol_sigma_r3/r4-like"/>
</dbReference>
<evidence type="ECO:0000313" key="7">
    <source>
        <dbReference type="Proteomes" id="UP000070326"/>
    </source>
</evidence>
<keyword evidence="2" id="KW-0731">Sigma factor</keyword>
<dbReference type="SUPFAM" id="SSF88946">
    <property type="entry name" value="Sigma2 domain of RNA polymerase sigma factors"/>
    <property type="match status" value="1"/>
</dbReference>
<dbReference type="Proteomes" id="UP000070326">
    <property type="component" value="Unassembled WGS sequence"/>
</dbReference>
<dbReference type="InterPro" id="IPR013325">
    <property type="entry name" value="RNA_pol_sigma_r2"/>
</dbReference>
<dbReference type="GO" id="GO:0006352">
    <property type="term" value="P:DNA-templated transcription initiation"/>
    <property type="evidence" value="ECO:0007669"/>
    <property type="project" value="InterPro"/>
</dbReference>
<dbReference type="Gene3D" id="1.20.120.1810">
    <property type="match status" value="1"/>
</dbReference>
<evidence type="ECO:0000256" key="3">
    <source>
        <dbReference type="ARBA" id="ARBA00023125"/>
    </source>
</evidence>
<proteinExistence type="predicted"/>
<dbReference type="GO" id="GO:0003677">
    <property type="term" value="F:DNA binding"/>
    <property type="evidence" value="ECO:0007669"/>
    <property type="project" value="UniProtKB-KW"/>
</dbReference>
<dbReference type="InterPro" id="IPR014284">
    <property type="entry name" value="RNA_pol_sigma-70_dom"/>
</dbReference>
<dbReference type="Pfam" id="PF04545">
    <property type="entry name" value="Sigma70_r4"/>
    <property type="match status" value="1"/>
</dbReference>
<dbReference type="InterPro" id="IPR007627">
    <property type="entry name" value="RNA_pol_sigma70_r2"/>
</dbReference>
<dbReference type="NCBIfam" id="TIGR02937">
    <property type="entry name" value="sigma70-ECF"/>
    <property type="match status" value="1"/>
</dbReference>
<comment type="caution">
    <text evidence="6">The sequence shown here is derived from an EMBL/GenBank/DDBJ whole genome shotgun (WGS) entry which is preliminary data.</text>
</comment>
<dbReference type="InterPro" id="IPR007630">
    <property type="entry name" value="RNA_pol_sigma70_r4"/>
</dbReference>
<dbReference type="SUPFAM" id="SSF88659">
    <property type="entry name" value="Sigma3 and sigma4 domains of RNA polymerase sigma factors"/>
    <property type="match status" value="1"/>
</dbReference>
<evidence type="ECO:0000256" key="4">
    <source>
        <dbReference type="ARBA" id="ARBA00023163"/>
    </source>
</evidence>
<reference evidence="6 7" key="1">
    <citation type="submission" date="2016-02" db="EMBL/GenBank/DDBJ databases">
        <authorList>
            <person name="Wen L."/>
            <person name="He K."/>
            <person name="Yang H."/>
        </authorList>
    </citation>
    <scope>NUCLEOTIDE SEQUENCE [LARGE SCALE GENOMIC DNA]</scope>
    <source>
        <strain evidence="6 7">MJR8628A</strain>
    </source>
</reference>
<dbReference type="InterPro" id="IPR000943">
    <property type="entry name" value="RNA_pol_sigma70"/>
</dbReference>
<keyword evidence="4" id="KW-0804">Transcription</keyword>
<keyword evidence="1" id="KW-0805">Transcription regulation</keyword>
<evidence type="ECO:0000313" key="6">
    <source>
        <dbReference type="EMBL" id="KXI13792.1"/>
    </source>
</evidence>
<dbReference type="EMBL" id="LSQZ01000018">
    <property type="protein sequence ID" value="KXI13792.1"/>
    <property type="molecule type" value="Genomic_DNA"/>
</dbReference>
<evidence type="ECO:0000256" key="2">
    <source>
        <dbReference type="ARBA" id="ARBA00023082"/>
    </source>
</evidence>
<gene>
    <name evidence="6" type="ORF">HMPREF3195_00595</name>
</gene>
<dbReference type="PATRIC" id="fig|1261.3.peg.492"/>
<evidence type="ECO:0000259" key="5">
    <source>
        <dbReference type="PROSITE" id="PS00715"/>
    </source>
</evidence>
<dbReference type="PROSITE" id="PS00715">
    <property type="entry name" value="SIGMA70_1"/>
    <property type="match status" value="1"/>
</dbReference>
<keyword evidence="3" id="KW-0238">DNA-binding</keyword>
<sequence length="303" mass="35292">MNLYNRLYKEVGCIMTKKEFDEDFIKFTCQSKSMICCNCQRSDLGCDMGDKRELADRKLVKSAKEGDLVALNKVIEKKSKYVKGIIKNDYEIMAYKKRGLDQEDLFQSGMIGLLNAVKKFDFRDGIKFDTYLAHNVKYSIKNDFRDYGGLSVSREASSIYSKCSSSLYEYDGNLSDELLEELSEKLYVTKEKISKSILAVKIRNAMYTYTCDGEIEAEEQILYKYKKQLVEDYESKFEKRMLYREILNQIKKLSDKERYILENLYIKDRTQVSIAQELGCSNTAVGKIKKNAIKKIRKNLDIK</sequence>
<organism evidence="6 7">
    <name type="scientific">Peptostreptococcus anaerobius</name>
    <dbReference type="NCBI Taxonomy" id="1261"/>
    <lineage>
        <taxon>Bacteria</taxon>
        <taxon>Bacillati</taxon>
        <taxon>Bacillota</taxon>
        <taxon>Clostridia</taxon>
        <taxon>Peptostreptococcales</taxon>
        <taxon>Peptostreptococcaceae</taxon>
        <taxon>Peptostreptococcus</taxon>
    </lineage>
</organism>
<accession>A0A135YWM8</accession>
<evidence type="ECO:0000256" key="1">
    <source>
        <dbReference type="ARBA" id="ARBA00023015"/>
    </source>
</evidence>
<dbReference type="eggNOG" id="COG1191">
    <property type="taxonomic scope" value="Bacteria"/>
</dbReference>
<dbReference type="PRINTS" id="PR00046">
    <property type="entry name" value="SIGMA70FCT"/>
</dbReference>
<protein>
    <submittedName>
        <fullName evidence="6">Sigma-70, region 4</fullName>
    </submittedName>
</protein>
<dbReference type="Pfam" id="PF04542">
    <property type="entry name" value="Sigma70_r2"/>
    <property type="match status" value="1"/>
</dbReference>